<proteinExistence type="predicted"/>
<keyword evidence="3" id="KW-1185">Reference proteome</keyword>
<evidence type="ECO:0000313" key="2">
    <source>
        <dbReference type="EMBL" id="KAL0954772.1"/>
    </source>
</evidence>
<dbReference type="Proteomes" id="UP001556367">
    <property type="component" value="Unassembled WGS sequence"/>
</dbReference>
<evidence type="ECO:0000313" key="3">
    <source>
        <dbReference type="Proteomes" id="UP001556367"/>
    </source>
</evidence>
<name>A0ABR3JGW9_9AGAR</name>
<reference evidence="3" key="1">
    <citation type="submission" date="2024-06" db="EMBL/GenBank/DDBJ databases">
        <title>Multi-omics analyses provide insights into the biosynthesis of the anticancer antibiotic pleurotin in Hohenbuehelia grisea.</title>
        <authorList>
            <person name="Weaver J.A."/>
            <person name="Alberti F."/>
        </authorList>
    </citation>
    <scope>NUCLEOTIDE SEQUENCE [LARGE SCALE GENOMIC DNA]</scope>
    <source>
        <strain evidence="3">T-177</strain>
    </source>
</reference>
<feature type="domain" description="CobW/HypB/UreG nucleotide-binding" evidence="1">
    <location>
        <begin position="14"/>
        <end position="189"/>
    </location>
</feature>
<dbReference type="CDD" id="cd03112">
    <property type="entry name" value="CobW-like"/>
    <property type="match status" value="1"/>
</dbReference>
<organism evidence="2 3">
    <name type="scientific">Hohenbuehelia grisea</name>
    <dbReference type="NCBI Taxonomy" id="104357"/>
    <lineage>
        <taxon>Eukaryota</taxon>
        <taxon>Fungi</taxon>
        <taxon>Dikarya</taxon>
        <taxon>Basidiomycota</taxon>
        <taxon>Agaricomycotina</taxon>
        <taxon>Agaricomycetes</taxon>
        <taxon>Agaricomycetidae</taxon>
        <taxon>Agaricales</taxon>
        <taxon>Pleurotineae</taxon>
        <taxon>Pleurotaceae</taxon>
        <taxon>Hohenbuehelia</taxon>
    </lineage>
</organism>
<dbReference type="Gene3D" id="3.40.50.300">
    <property type="entry name" value="P-loop containing nucleotide triphosphate hydrolases"/>
    <property type="match status" value="1"/>
</dbReference>
<dbReference type="InterPro" id="IPR003495">
    <property type="entry name" value="CobW/HypB/UreG_nucleotide-bd"/>
</dbReference>
<dbReference type="SUPFAM" id="SSF52540">
    <property type="entry name" value="P-loop containing nucleoside triphosphate hydrolases"/>
    <property type="match status" value="1"/>
</dbReference>
<dbReference type="Pfam" id="PF02492">
    <property type="entry name" value="cobW"/>
    <property type="match status" value="1"/>
</dbReference>
<accession>A0ABR3JGW9</accession>
<dbReference type="PANTHER" id="PTHR13748:SF62">
    <property type="entry name" value="COBW DOMAIN-CONTAINING PROTEIN"/>
    <property type="match status" value="1"/>
</dbReference>
<sequence length="355" mass="38693">MGEAASTTKANHIPITVFTGFLGAGKTSIILSLLPQLPKDYKVVLLKNEFGDVEVDSKLAQQSSLTAVSEILNGCMCCVLVGQMQNALLEIRDNFRPDHIIIECSGSAFPATLAFQLRELERQTDGDLKMDAIVTVIDAENFAGYEDTSPTAKMQASYSDIILVNKAEHVSERALDTVIDHLNTLNDQTPKIICKGREGVDPSLIFGLQTTLFSGDNHPDVSPTHNDEVETVTIYKGVKPRHDHDHSEVSCDCKAAETAVDDIAEAVAAHEPLTEAALIHALGTLSKEVIWRVKGFIMLDSGIWILNWAFGRHELTPASDGLHDGELVKFTVMGERGEVRRSTRRFAESLGAAIA</sequence>
<gene>
    <name evidence="2" type="ORF">HGRIS_003723</name>
</gene>
<dbReference type="InterPro" id="IPR027417">
    <property type="entry name" value="P-loop_NTPase"/>
</dbReference>
<dbReference type="EMBL" id="JASNQZ010000007">
    <property type="protein sequence ID" value="KAL0954772.1"/>
    <property type="molecule type" value="Genomic_DNA"/>
</dbReference>
<dbReference type="PANTHER" id="PTHR13748">
    <property type="entry name" value="COBW-RELATED"/>
    <property type="match status" value="1"/>
</dbReference>
<comment type="caution">
    <text evidence="2">The sequence shown here is derived from an EMBL/GenBank/DDBJ whole genome shotgun (WGS) entry which is preliminary data.</text>
</comment>
<evidence type="ECO:0000259" key="1">
    <source>
        <dbReference type="Pfam" id="PF02492"/>
    </source>
</evidence>
<protein>
    <recommendedName>
        <fullName evidence="1">CobW/HypB/UreG nucleotide-binding domain-containing protein</fullName>
    </recommendedName>
</protein>
<dbReference type="InterPro" id="IPR051316">
    <property type="entry name" value="Zinc-reg_GTPase_activator"/>
</dbReference>